<dbReference type="AlphaFoldDB" id="A0AAV2GS63"/>
<keyword evidence="2" id="KW-1185">Reference proteome</keyword>
<sequence>MSSATCDILPHLCSRRSRRVLLMECLDQVLVLPIVSMYGYCFNRIRHPSMLGSPEYPVVPPTWTSCSSSFGSHHPSNPQTGALINSPDLYEVHSLQLPTLHLIMLTIAIGFPCLSPCGSNSNNDVCKISFGGGEDDFCGLEVVRGSLRNG</sequence>
<organism evidence="1 2">
    <name type="scientific">Linum trigynum</name>
    <dbReference type="NCBI Taxonomy" id="586398"/>
    <lineage>
        <taxon>Eukaryota</taxon>
        <taxon>Viridiplantae</taxon>
        <taxon>Streptophyta</taxon>
        <taxon>Embryophyta</taxon>
        <taxon>Tracheophyta</taxon>
        <taxon>Spermatophyta</taxon>
        <taxon>Magnoliopsida</taxon>
        <taxon>eudicotyledons</taxon>
        <taxon>Gunneridae</taxon>
        <taxon>Pentapetalae</taxon>
        <taxon>rosids</taxon>
        <taxon>fabids</taxon>
        <taxon>Malpighiales</taxon>
        <taxon>Linaceae</taxon>
        <taxon>Linum</taxon>
    </lineage>
</organism>
<accession>A0AAV2GS63</accession>
<dbReference type="Proteomes" id="UP001497516">
    <property type="component" value="Chromosome 9"/>
</dbReference>
<reference evidence="1 2" key="1">
    <citation type="submission" date="2024-04" db="EMBL/GenBank/DDBJ databases">
        <authorList>
            <person name="Fracassetti M."/>
        </authorList>
    </citation>
    <scope>NUCLEOTIDE SEQUENCE [LARGE SCALE GENOMIC DNA]</scope>
</reference>
<evidence type="ECO:0000313" key="1">
    <source>
        <dbReference type="EMBL" id="CAL1413311.1"/>
    </source>
</evidence>
<gene>
    <name evidence="1" type="ORF">LTRI10_LOCUS52553</name>
</gene>
<evidence type="ECO:0000313" key="2">
    <source>
        <dbReference type="Proteomes" id="UP001497516"/>
    </source>
</evidence>
<protein>
    <submittedName>
        <fullName evidence="1">Uncharacterized protein</fullName>
    </submittedName>
</protein>
<proteinExistence type="predicted"/>
<name>A0AAV2GS63_9ROSI</name>
<dbReference type="EMBL" id="OZ034822">
    <property type="protein sequence ID" value="CAL1413311.1"/>
    <property type="molecule type" value="Genomic_DNA"/>
</dbReference>